<evidence type="ECO:0000259" key="8">
    <source>
        <dbReference type="PROSITE" id="PS51826"/>
    </source>
</evidence>
<dbReference type="Gene3D" id="3.30.559.10">
    <property type="entry name" value="Chloramphenicol acetyltransferase-like domain"/>
    <property type="match status" value="1"/>
</dbReference>
<feature type="domain" description="Peripheral subunit-binding (PSBD)" evidence="8">
    <location>
        <begin position="217"/>
        <end position="254"/>
    </location>
</feature>
<dbReference type="EC" id="2.3.1.-" evidence="6"/>
<name>A0AAU9VF39_9FIRM</name>
<feature type="domain" description="Lipoyl-binding" evidence="7">
    <location>
        <begin position="102"/>
        <end position="177"/>
    </location>
</feature>
<dbReference type="InterPro" id="IPR004167">
    <property type="entry name" value="PSBD"/>
</dbReference>
<dbReference type="RefSeq" id="WP_254007368.1">
    <property type="nucleotide sequence ID" value="NZ_OW659477.1"/>
</dbReference>
<dbReference type="CDD" id="cd06849">
    <property type="entry name" value="lipoyl_domain"/>
    <property type="match status" value="2"/>
</dbReference>
<evidence type="ECO:0000313" key="11">
    <source>
        <dbReference type="Proteomes" id="UP001154095"/>
    </source>
</evidence>
<dbReference type="PROSITE" id="PS51826">
    <property type="entry name" value="PSBD"/>
    <property type="match status" value="1"/>
</dbReference>
<dbReference type="InterPro" id="IPR000089">
    <property type="entry name" value="Biotin_lipoyl"/>
</dbReference>
<keyword evidence="11" id="KW-1185">Reference proteome</keyword>
<comment type="similarity">
    <text evidence="2 6">Belongs to the 2-oxoacid dehydrogenase family.</text>
</comment>
<evidence type="ECO:0000259" key="7">
    <source>
        <dbReference type="PROSITE" id="PS50968"/>
    </source>
</evidence>
<evidence type="ECO:0000313" key="12">
    <source>
        <dbReference type="Proteomes" id="UP001154111"/>
    </source>
</evidence>
<dbReference type="GO" id="GO:0005737">
    <property type="term" value="C:cytoplasm"/>
    <property type="evidence" value="ECO:0007669"/>
    <property type="project" value="TreeGrafter"/>
</dbReference>
<dbReference type="Proteomes" id="UP001154095">
    <property type="component" value="Chromosome"/>
</dbReference>
<evidence type="ECO:0000256" key="1">
    <source>
        <dbReference type="ARBA" id="ARBA00001938"/>
    </source>
</evidence>
<keyword evidence="3 6" id="KW-0808">Transferase</keyword>
<proteinExistence type="inferred from homology"/>
<dbReference type="InterPro" id="IPR036625">
    <property type="entry name" value="E3-bd_dom_sf"/>
</dbReference>
<evidence type="ECO:0000256" key="2">
    <source>
        <dbReference type="ARBA" id="ARBA00007317"/>
    </source>
</evidence>
<dbReference type="FunFam" id="3.30.559.10:FF:000007">
    <property type="entry name" value="Dihydrolipoamide acetyltransferase component of pyruvate dehydrogenase complex"/>
    <property type="match status" value="1"/>
</dbReference>
<organism evidence="9 12">
    <name type="scientific">Erysipelothrix amsterdamensis</name>
    <dbReference type="NCBI Taxonomy" id="2929157"/>
    <lineage>
        <taxon>Bacteria</taxon>
        <taxon>Bacillati</taxon>
        <taxon>Bacillota</taxon>
        <taxon>Erysipelotrichia</taxon>
        <taxon>Erysipelotrichales</taxon>
        <taxon>Erysipelotrichaceae</taxon>
        <taxon>Erysipelothrix</taxon>
    </lineage>
</organism>
<sequence>MSFIFKMPDVGEGIAEGEIVSWFVKEGDTIKEDEPLLEVQNDKLVQEIPSPVAGTITKIMVAPGTVATVGDDLVEIVAEGAVASAPAKEETAAPAPAAAAGSFVFNMPDVGEGIAEGEIVQWFVKVGDDIQEDAPLLEVQNDKLVQEIPSPVSGKVMNIMIESGTVATVGQPLVEFAAEGHAPAAAPAQAAPVAAASQQASGNGETFAQNKIAGRVLAMPSIRQFARENNIDLTLVTATGKHGHIRKSDVEAFIAGGATAPVVEAPVVEATTSVEAAPVAKPAAKPAPVVVTGSTTREKMTPTRKAISKAMVTSKATAPHVTLFDEVDVTELVNHRKKFKEIAAAQDVKLTFLPYIVKALTAVVRKYPILNSSVDDSTQEIVYKNFINIGFAADTPHGLYVPNIKNADSKGIFTVAKEISTLAAAANDNTLAGADMRDGSITISNIGSARGLWFTPIINYPEVAILGVGRIDKKPVVLADGTIGVGNMLALSLSFDHRIIDGALAQNAMNELKRLLNNPELLLMES</sequence>
<gene>
    <name evidence="9" type="primary">pdhC_1</name>
    <name evidence="9" type="ORF">ERYAMS2_00776</name>
    <name evidence="10" type="ORF">ERYAMS_00482</name>
</gene>
<dbReference type="InterPro" id="IPR050743">
    <property type="entry name" value="2-oxoacid_DH_E2_comp"/>
</dbReference>
<dbReference type="Gene3D" id="2.40.50.100">
    <property type="match status" value="2"/>
</dbReference>
<evidence type="ECO:0000256" key="4">
    <source>
        <dbReference type="ARBA" id="ARBA00022823"/>
    </source>
</evidence>
<keyword evidence="4 6" id="KW-0450">Lipoyl</keyword>
<dbReference type="Pfam" id="PF00364">
    <property type="entry name" value="Biotin_lipoyl"/>
    <property type="match status" value="2"/>
</dbReference>
<dbReference type="InterPro" id="IPR023213">
    <property type="entry name" value="CAT-like_dom_sf"/>
</dbReference>
<evidence type="ECO:0000313" key="10">
    <source>
        <dbReference type="EMBL" id="CAH2761573.1"/>
    </source>
</evidence>
<dbReference type="EMBL" id="OW659496">
    <property type="protein sequence ID" value="CAH2761573.1"/>
    <property type="molecule type" value="Genomic_DNA"/>
</dbReference>
<dbReference type="InterPro" id="IPR011053">
    <property type="entry name" value="Single_hybrid_motif"/>
</dbReference>
<evidence type="ECO:0000256" key="6">
    <source>
        <dbReference type="RuleBase" id="RU003423"/>
    </source>
</evidence>
<protein>
    <recommendedName>
        <fullName evidence="6">Dihydrolipoamide acetyltransferase component of pyruvate dehydrogenase complex</fullName>
        <ecNumber evidence="6">2.3.1.-</ecNumber>
    </recommendedName>
</protein>
<comment type="cofactor">
    <cofactor evidence="1 6">
        <name>(R)-lipoate</name>
        <dbReference type="ChEBI" id="CHEBI:83088"/>
    </cofactor>
</comment>
<dbReference type="Pfam" id="PF02817">
    <property type="entry name" value="E3_binding"/>
    <property type="match status" value="1"/>
</dbReference>
<reference evidence="9" key="1">
    <citation type="submission" date="2022-04" db="EMBL/GenBank/DDBJ databases">
        <authorList>
            <person name="Forde T."/>
        </authorList>
    </citation>
    <scope>NUCLEOTIDE SEQUENCE</scope>
    <source>
        <strain evidence="9">A18Y016a</strain>
        <strain evidence="10">A18Y020d</strain>
    </source>
</reference>
<evidence type="ECO:0000313" key="9">
    <source>
        <dbReference type="EMBL" id="CAH2761572.1"/>
    </source>
</evidence>
<dbReference type="Proteomes" id="UP001154111">
    <property type="component" value="Chromosome"/>
</dbReference>
<feature type="domain" description="Lipoyl-binding" evidence="7">
    <location>
        <begin position="2"/>
        <end position="77"/>
    </location>
</feature>
<dbReference type="PANTHER" id="PTHR43178:SF5">
    <property type="entry name" value="LIPOAMIDE ACYLTRANSFERASE COMPONENT OF BRANCHED-CHAIN ALPHA-KETO ACID DEHYDROGENASE COMPLEX, MITOCHONDRIAL"/>
    <property type="match status" value="1"/>
</dbReference>
<dbReference type="AlphaFoldDB" id="A0AAU9VF39"/>
<evidence type="ECO:0000256" key="3">
    <source>
        <dbReference type="ARBA" id="ARBA00022679"/>
    </source>
</evidence>
<dbReference type="PANTHER" id="PTHR43178">
    <property type="entry name" value="DIHYDROLIPOAMIDE ACETYLTRANSFERASE COMPONENT OF PYRUVATE DEHYDROGENASE COMPLEX"/>
    <property type="match status" value="1"/>
</dbReference>
<accession>A0AAU9VF39</accession>
<dbReference type="Pfam" id="PF00198">
    <property type="entry name" value="2-oxoacid_dh"/>
    <property type="match status" value="1"/>
</dbReference>
<dbReference type="GO" id="GO:0031405">
    <property type="term" value="F:lipoic acid binding"/>
    <property type="evidence" value="ECO:0007669"/>
    <property type="project" value="TreeGrafter"/>
</dbReference>
<dbReference type="Gene3D" id="4.10.320.10">
    <property type="entry name" value="E3-binding domain"/>
    <property type="match status" value="1"/>
</dbReference>
<dbReference type="SUPFAM" id="SSF47005">
    <property type="entry name" value="Peripheral subunit-binding domain of 2-oxo acid dehydrogenase complex"/>
    <property type="match status" value="1"/>
</dbReference>
<dbReference type="SUPFAM" id="SSF52777">
    <property type="entry name" value="CoA-dependent acyltransferases"/>
    <property type="match status" value="1"/>
</dbReference>
<dbReference type="PROSITE" id="PS50968">
    <property type="entry name" value="BIOTINYL_LIPOYL"/>
    <property type="match status" value="2"/>
</dbReference>
<evidence type="ECO:0000256" key="5">
    <source>
        <dbReference type="ARBA" id="ARBA00023315"/>
    </source>
</evidence>
<dbReference type="GO" id="GO:0016407">
    <property type="term" value="F:acetyltransferase activity"/>
    <property type="evidence" value="ECO:0007669"/>
    <property type="project" value="TreeGrafter"/>
</dbReference>
<keyword evidence="5 6" id="KW-0012">Acyltransferase</keyword>
<dbReference type="EMBL" id="OW659477">
    <property type="protein sequence ID" value="CAH2761572.1"/>
    <property type="molecule type" value="Genomic_DNA"/>
</dbReference>
<dbReference type="InterPro" id="IPR001078">
    <property type="entry name" value="2-oxoacid_DH_actylTfrase"/>
</dbReference>
<dbReference type="SUPFAM" id="SSF51230">
    <property type="entry name" value="Single hybrid motif"/>
    <property type="match status" value="2"/>
</dbReference>